<dbReference type="PANTHER" id="PTHR43312:SF1">
    <property type="entry name" value="NADP-DEPENDENT OXIDOREDUCTASE DOMAIN-CONTAINING PROTEIN"/>
    <property type="match status" value="1"/>
</dbReference>
<dbReference type="GO" id="GO:0046872">
    <property type="term" value="F:metal ion binding"/>
    <property type="evidence" value="ECO:0007669"/>
    <property type="project" value="UniProtKB-KW"/>
</dbReference>
<dbReference type="InterPro" id="IPR053135">
    <property type="entry name" value="AKR2_Oxidoreductase"/>
</dbReference>
<dbReference type="SUPFAM" id="SSF46548">
    <property type="entry name" value="alpha-helical ferredoxin"/>
    <property type="match status" value="1"/>
</dbReference>
<dbReference type="RefSeq" id="WP_068768301.1">
    <property type="nucleotide sequence ID" value="NZ_CP109796.1"/>
</dbReference>
<keyword evidence="1" id="KW-0479">Metal-binding</keyword>
<dbReference type="GO" id="GO:0051536">
    <property type="term" value="F:iron-sulfur cluster binding"/>
    <property type="evidence" value="ECO:0007669"/>
    <property type="project" value="UniProtKB-KW"/>
</dbReference>
<dbReference type="PRINTS" id="PR00069">
    <property type="entry name" value="ALDKETRDTASE"/>
</dbReference>
<dbReference type="CDD" id="cd19105">
    <property type="entry name" value="AKR_unchar"/>
    <property type="match status" value="1"/>
</dbReference>
<dbReference type="PROSITE" id="PS00198">
    <property type="entry name" value="4FE4S_FER_1"/>
    <property type="match status" value="1"/>
</dbReference>
<evidence type="ECO:0000313" key="6">
    <source>
        <dbReference type="Proteomes" id="UP000078486"/>
    </source>
</evidence>
<evidence type="ECO:0000256" key="1">
    <source>
        <dbReference type="ARBA" id="ARBA00022723"/>
    </source>
</evidence>
<dbReference type="SUPFAM" id="SSF51430">
    <property type="entry name" value="NAD(P)-linked oxidoreductase"/>
    <property type="match status" value="1"/>
</dbReference>
<feature type="domain" description="NADP-dependent oxidoreductase" evidence="4">
    <location>
        <begin position="68"/>
        <end position="245"/>
    </location>
</feature>
<dbReference type="EMBL" id="LRRQ01000044">
    <property type="protein sequence ID" value="OAM90910.1"/>
    <property type="molecule type" value="Genomic_DNA"/>
</dbReference>
<keyword evidence="6" id="KW-1185">Reference proteome</keyword>
<dbReference type="Gene3D" id="3.20.20.100">
    <property type="entry name" value="NADP-dependent oxidoreductase domain"/>
    <property type="match status" value="1"/>
</dbReference>
<dbReference type="Proteomes" id="UP000078486">
    <property type="component" value="Unassembled WGS sequence"/>
</dbReference>
<sequence length="392" mass="42743">MRNNINRRRFLRYTATGGAGLLVPASLLGQSQADIAASSKNNTAPEFEQRVLGRTGMKLPILSMGVMRADNPNLVKAAMRSGIVHFDTAHGYQKGNNEAMLGKVFKDVPRGSFTVATKINLGKDVMAEKAPGMFMERFNTSMDRLGLDYVDILFLHAIDNAAAVLHGPILEVMEKLKKEGRVRHTGVSTHKNEPEVIDAVIKSKVYEVALTAYNFRQEHVAEMKTAIARAAEAGVGVIAMKTMAGAKNVNVSAALKWALQDKNVCTAIPGFTNFEELDVCLEAAANLRYTPDEKAFMARADSVPTLYCQQCDACAGQCPQNLPIPDLMRAYMYAHGYRNPGLAKETIAALDLPDNPCSDCAACTVQCRSGFLVAEKIQNIARVRSVPDEFLV</sequence>
<dbReference type="GO" id="GO:0016491">
    <property type="term" value="F:oxidoreductase activity"/>
    <property type="evidence" value="ECO:0007669"/>
    <property type="project" value="InterPro"/>
</dbReference>
<accession>A0A178IM20</accession>
<dbReference type="PROSITE" id="PS51318">
    <property type="entry name" value="TAT"/>
    <property type="match status" value="1"/>
</dbReference>
<reference evidence="5 6" key="1">
    <citation type="submission" date="2016-01" db="EMBL/GenBank/DDBJ databases">
        <title>High potential of lignocellulose degradation of a new Verrucomicrobia species.</title>
        <authorList>
            <person name="Wang Y."/>
            <person name="Shi Y."/>
            <person name="Qiu Z."/>
            <person name="Liu S."/>
            <person name="Yang H."/>
        </authorList>
    </citation>
    <scope>NUCLEOTIDE SEQUENCE [LARGE SCALE GENOMIC DNA]</scope>
    <source>
        <strain evidence="5 6">TSB47</strain>
    </source>
</reference>
<evidence type="ECO:0000259" key="4">
    <source>
        <dbReference type="Pfam" id="PF00248"/>
    </source>
</evidence>
<dbReference type="OrthoDB" id="9773828at2"/>
<keyword evidence="2" id="KW-0408">Iron</keyword>
<evidence type="ECO:0000256" key="3">
    <source>
        <dbReference type="ARBA" id="ARBA00023014"/>
    </source>
</evidence>
<name>A0A178IM20_9BACT</name>
<evidence type="ECO:0000256" key="2">
    <source>
        <dbReference type="ARBA" id="ARBA00023004"/>
    </source>
</evidence>
<dbReference type="InterPro" id="IPR020471">
    <property type="entry name" value="AKR"/>
</dbReference>
<dbReference type="STRING" id="1184151.AW736_00165"/>
<dbReference type="AlphaFoldDB" id="A0A178IM20"/>
<gene>
    <name evidence="5" type="ORF">AW736_00165</name>
</gene>
<dbReference type="InterPro" id="IPR023210">
    <property type="entry name" value="NADP_OxRdtase_dom"/>
</dbReference>
<keyword evidence="3" id="KW-0411">Iron-sulfur</keyword>
<dbReference type="Pfam" id="PF00248">
    <property type="entry name" value="Aldo_ket_red"/>
    <property type="match status" value="1"/>
</dbReference>
<organism evidence="5 6">
    <name type="scientific">Termitidicoccus mucosus</name>
    <dbReference type="NCBI Taxonomy" id="1184151"/>
    <lineage>
        <taxon>Bacteria</taxon>
        <taxon>Pseudomonadati</taxon>
        <taxon>Verrucomicrobiota</taxon>
        <taxon>Opitutia</taxon>
        <taxon>Opitutales</taxon>
        <taxon>Opitutaceae</taxon>
        <taxon>Termitidicoccus</taxon>
    </lineage>
</organism>
<evidence type="ECO:0000313" key="5">
    <source>
        <dbReference type="EMBL" id="OAM90910.1"/>
    </source>
</evidence>
<protein>
    <recommendedName>
        <fullName evidence="4">NADP-dependent oxidoreductase domain-containing protein</fullName>
    </recommendedName>
</protein>
<dbReference type="PANTHER" id="PTHR43312">
    <property type="entry name" value="D-THREO-ALDOSE 1-DEHYDROGENASE"/>
    <property type="match status" value="1"/>
</dbReference>
<dbReference type="InterPro" id="IPR017900">
    <property type="entry name" value="4Fe4S_Fe_S_CS"/>
</dbReference>
<comment type="caution">
    <text evidence="5">The sequence shown here is derived from an EMBL/GenBank/DDBJ whole genome shotgun (WGS) entry which is preliminary data.</text>
</comment>
<proteinExistence type="predicted"/>
<dbReference type="InterPro" id="IPR006311">
    <property type="entry name" value="TAT_signal"/>
</dbReference>
<dbReference type="InterPro" id="IPR036812">
    <property type="entry name" value="NAD(P)_OxRdtase_dom_sf"/>
</dbReference>